<evidence type="ECO:0000256" key="2">
    <source>
        <dbReference type="SAM" id="Phobius"/>
    </source>
</evidence>
<dbReference type="Proteomes" id="UP000318336">
    <property type="component" value="Unassembled WGS sequence"/>
</dbReference>
<protein>
    <submittedName>
        <fullName evidence="3">Uncharacterized protein</fullName>
    </submittedName>
</protein>
<keyword evidence="2" id="KW-0472">Membrane</keyword>
<evidence type="ECO:0000313" key="3">
    <source>
        <dbReference type="EMBL" id="TQL31895.1"/>
    </source>
</evidence>
<dbReference type="RefSeq" id="WP_142004069.1">
    <property type="nucleotide sequence ID" value="NZ_CAJTBP010000001.1"/>
</dbReference>
<keyword evidence="2" id="KW-0812">Transmembrane</keyword>
<feature type="compositionally biased region" description="Basic and acidic residues" evidence="1">
    <location>
        <begin position="208"/>
        <end position="224"/>
    </location>
</feature>
<evidence type="ECO:0000313" key="4">
    <source>
        <dbReference type="Proteomes" id="UP000318336"/>
    </source>
</evidence>
<gene>
    <name evidence="3" type="ORF">FB554_0008</name>
</gene>
<accession>A0A542X7U2</accession>
<name>A0A542X7U2_9MICO</name>
<keyword evidence="2" id="KW-1133">Transmembrane helix</keyword>
<feature type="region of interest" description="Disordered" evidence="1">
    <location>
        <begin position="74"/>
        <end position="224"/>
    </location>
</feature>
<keyword evidence="4" id="KW-1185">Reference proteome</keyword>
<feature type="compositionally biased region" description="Basic and acidic residues" evidence="1">
    <location>
        <begin position="183"/>
        <end position="199"/>
    </location>
</feature>
<proteinExistence type="predicted"/>
<feature type="compositionally biased region" description="Basic and acidic residues" evidence="1">
    <location>
        <begin position="139"/>
        <end position="151"/>
    </location>
</feature>
<feature type="transmembrane region" description="Helical" evidence="2">
    <location>
        <begin position="46"/>
        <end position="67"/>
    </location>
</feature>
<reference evidence="3 4" key="1">
    <citation type="submission" date="2019-06" db="EMBL/GenBank/DDBJ databases">
        <title>Sequencing the genomes of 1000 actinobacteria strains.</title>
        <authorList>
            <person name="Klenk H.-P."/>
        </authorList>
    </citation>
    <scope>NUCLEOTIDE SEQUENCE [LARGE SCALE GENOMIC DNA]</scope>
    <source>
        <strain evidence="3 4">DSM 24617</strain>
    </source>
</reference>
<sequence length="224" mass="24455">MIIAAILLLVIVAAIVLWVVTGADTSTTFPIDAAGISMDMNGLTAFILGAAAAVLAALALWMIKYGSKRGIQRRRNRKDLERRADEAEESRDTAIRKKDRADVEAARGRVAARDAERERDTVVQGDQSRVTPAGAQTRSDADVVEPRRDADYVEPGRGQAGVADGRRDGDYVEPGRGQAGYTDGRRDGDYVEPGNDPHGRGNAQGREGMFDRARDKFNRDTDRR</sequence>
<evidence type="ECO:0000256" key="1">
    <source>
        <dbReference type="SAM" id="MobiDB-lite"/>
    </source>
</evidence>
<comment type="caution">
    <text evidence="3">The sequence shown here is derived from an EMBL/GenBank/DDBJ whole genome shotgun (WGS) entry which is preliminary data.</text>
</comment>
<dbReference type="AlphaFoldDB" id="A0A542X7U2"/>
<organism evidence="3 4">
    <name type="scientific">Barrientosiimonas humi</name>
    <dbReference type="NCBI Taxonomy" id="999931"/>
    <lineage>
        <taxon>Bacteria</taxon>
        <taxon>Bacillati</taxon>
        <taxon>Actinomycetota</taxon>
        <taxon>Actinomycetes</taxon>
        <taxon>Micrococcales</taxon>
        <taxon>Dermacoccaceae</taxon>
        <taxon>Barrientosiimonas</taxon>
    </lineage>
</organism>
<feature type="compositionally biased region" description="Polar residues" evidence="1">
    <location>
        <begin position="124"/>
        <end position="138"/>
    </location>
</feature>
<dbReference type="EMBL" id="VFOK01000001">
    <property type="protein sequence ID" value="TQL31895.1"/>
    <property type="molecule type" value="Genomic_DNA"/>
</dbReference>
<feature type="compositionally biased region" description="Basic and acidic residues" evidence="1">
    <location>
        <begin position="78"/>
        <end position="121"/>
    </location>
</feature>